<organism evidence="1 2">
    <name type="scientific">Agrobacterium tumefaciens</name>
    <dbReference type="NCBI Taxonomy" id="358"/>
    <lineage>
        <taxon>Bacteria</taxon>
        <taxon>Pseudomonadati</taxon>
        <taxon>Pseudomonadota</taxon>
        <taxon>Alphaproteobacteria</taxon>
        <taxon>Hyphomicrobiales</taxon>
        <taxon>Rhizobiaceae</taxon>
        <taxon>Rhizobium/Agrobacterium group</taxon>
        <taxon>Agrobacterium</taxon>
        <taxon>Agrobacterium tumefaciens complex</taxon>
    </lineage>
</organism>
<dbReference type="Gene3D" id="1.20.120.450">
    <property type="entry name" value="dinb family like domain"/>
    <property type="match status" value="1"/>
</dbReference>
<dbReference type="Proteomes" id="UP000298579">
    <property type="component" value="Chromosome circular"/>
</dbReference>
<dbReference type="AlphaFoldDB" id="A0AAE6BCR1"/>
<dbReference type="InterPro" id="IPR034660">
    <property type="entry name" value="DinB/YfiT-like"/>
</dbReference>
<reference evidence="1 2" key="1">
    <citation type="submission" date="2019-04" db="EMBL/GenBank/DDBJ databases">
        <title>Complete genome sequence of Agrobacterium tumefaciens CFBP5877.</title>
        <authorList>
            <person name="Huang Y.-Y."/>
            <person name="Chiang H.-Y."/>
            <person name="Chou L."/>
            <person name="Lai E.-M."/>
            <person name="Kuo C.-H."/>
        </authorList>
    </citation>
    <scope>NUCLEOTIDE SEQUENCE [LARGE SCALE GENOMIC DNA]</scope>
    <source>
        <strain evidence="1 2">CFBP5877</strain>
    </source>
</reference>
<dbReference type="EMBL" id="CP039897">
    <property type="protein sequence ID" value="QCL80289.1"/>
    <property type="molecule type" value="Genomic_DNA"/>
</dbReference>
<gene>
    <name evidence="1" type="ORF">CFBP5877_07410</name>
</gene>
<evidence type="ECO:0000313" key="2">
    <source>
        <dbReference type="Proteomes" id="UP000298579"/>
    </source>
</evidence>
<accession>A0AAE6BCR1</accession>
<protein>
    <submittedName>
        <fullName evidence="1">DUF1993 domain-containing protein</fullName>
    </submittedName>
</protein>
<evidence type="ECO:0000313" key="1">
    <source>
        <dbReference type="EMBL" id="QCL80289.1"/>
    </source>
</evidence>
<sequence length="72" mass="8300">MRFTSETSIISFALPNFQFRAVTAYDILRTHGAPIGKRDYEGQLRTRSAWIAAPGRSQKPAFKDFSKKIRFF</sequence>
<name>A0AAE6BCR1_AGRTU</name>
<proteinExistence type="predicted"/>
<dbReference type="SUPFAM" id="SSF109854">
    <property type="entry name" value="DinB/YfiT-like putative metalloenzymes"/>
    <property type="match status" value="1"/>
</dbReference>
<dbReference type="InterPro" id="IPR018531">
    <property type="entry name" value="DUF1993"/>
</dbReference>
<dbReference type="Pfam" id="PF09351">
    <property type="entry name" value="DUF1993"/>
    <property type="match status" value="1"/>
</dbReference>